<dbReference type="RefSeq" id="WP_052548338.1">
    <property type="nucleotide sequence ID" value="NZ_JMCC02000023.1"/>
</dbReference>
<evidence type="ECO:0000256" key="1">
    <source>
        <dbReference type="ARBA" id="ARBA00022741"/>
    </source>
</evidence>
<dbReference type="PIRSF" id="PIRSF003073">
    <property type="entry name" value="DNAC_TnpB_IstB"/>
    <property type="match status" value="1"/>
</dbReference>
<evidence type="ECO:0000259" key="3">
    <source>
        <dbReference type="Pfam" id="PF01695"/>
    </source>
</evidence>
<dbReference type="Pfam" id="PF01695">
    <property type="entry name" value="IstB_IS21"/>
    <property type="match status" value="1"/>
</dbReference>
<keyword evidence="2" id="KW-0067">ATP-binding</keyword>
<dbReference type="PANTHER" id="PTHR30050">
    <property type="entry name" value="CHROMOSOMAL REPLICATION INITIATOR PROTEIN DNAA"/>
    <property type="match status" value="1"/>
</dbReference>
<comment type="caution">
    <text evidence="4">The sequence shown here is derived from an EMBL/GenBank/DDBJ whole genome shotgun (WGS) entry which is preliminary data.</text>
</comment>
<evidence type="ECO:0000256" key="2">
    <source>
        <dbReference type="ARBA" id="ARBA00022840"/>
    </source>
</evidence>
<gene>
    <name evidence="4" type="ORF">DB30_03260</name>
</gene>
<feature type="domain" description="IstB-like ATP-binding" evidence="3">
    <location>
        <begin position="23"/>
        <end position="245"/>
    </location>
</feature>
<dbReference type="InterPro" id="IPR002611">
    <property type="entry name" value="IstB_ATP-bd"/>
</dbReference>
<dbReference type="AlphaFoldDB" id="A0A0C1ZJ78"/>
<dbReference type="GO" id="GO:0006260">
    <property type="term" value="P:DNA replication"/>
    <property type="evidence" value="ECO:0007669"/>
    <property type="project" value="TreeGrafter"/>
</dbReference>
<dbReference type="GO" id="GO:0005524">
    <property type="term" value="F:ATP binding"/>
    <property type="evidence" value="ECO:0007669"/>
    <property type="project" value="UniProtKB-KW"/>
</dbReference>
<keyword evidence="1" id="KW-0547">Nucleotide-binding</keyword>
<dbReference type="NCBIfam" id="NF038214">
    <property type="entry name" value="IS21_help_AAA"/>
    <property type="match status" value="1"/>
</dbReference>
<organism evidence="4 5">
    <name type="scientific">Enhygromyxa salina</name>
    <dbReference type="NCBI Taxonomy" id="215803"/>
    <lineage>
        <taxon>Bacteria</taxon>
        <taxon>Pseudomonadati</taxon>
        <taxon>Myxococcota</taxon>
        <taxon>Polyangia</taxon>
        <taxon>Nannocystales</taxon>
        <taxon>Nannocystaceae</taxon>
        <taxon>Enhygromyxa</taxon>
    </lineage>
</organism>
<dbReference type="InterPro" id="IPR027417">
    <property type="entry name" value="P-loop_NTPase"/>
</dbReference>
<evidence type="ECO:0000313" key="4">
    <source>
        <dbReference type="EMBL" id="KIG17559.1"/>
    </source>
</evidence>
<dbReference type="EMBL" id="JMCC02000023">
    <property type="protein sequence ID" value="KIG17559.1"/>
    <property type="molecule type" value="Genomic_DNA"/>
</dbReference>
<dbReference type="Gene3D" id="3.40.50.300">
    <property type="entry name" value="P-loop containing nucleotide triphosphate hydrolases"/>
    <property type="match status" value="1"/>
</dbReference>
<protein>
    <submittedName>
        <fullName evidence="4">Mobile element protein</fullName>
    </submittedName>
</protein>
<accession>A0A0C1ZJ78</accession>
<dbReference type="PANTHER" id="PTHR30050:SF4">
    <property type="entry name" value="ATP-BINDING PROTEIN RV3427C IN INSERTION SEQUENCE-RELATED"/>
    <property type="match status" value="1"/>
</dbReference>
<dbReference type="SUPFAM" id="SSF52540">
    <property type="entry name" value="P-loop containing nucleoside triphosphate hydrolases"/>
    <property type="match status" value="1"/>
</dbReference>
<dbReference type="InterPro" id="IPR047661">
    <property type="entry name" value="IstB"/>
</dbReference>
<dbReference type="Proteomes" id="UP000031599">
    <property type="component" value="Unassembled WGS sequence"/>
</dbReference>
<evidence type="ECO:0000313" key="5">
    <source>
        <dbReference type="Proteomes" id="UP000031599"/>
    </source>
</evidence>
<reference evidence="4 5" key="1">
    <citation type="submission" date="2014-12" db="EMBL/GenBank/DDBJ databases">
        <title>Genome assembly of Enhygromyxa salina DSM 15201.</title>
        <authorList>
            <person name="Sharma G."/>
            <person name="Subramanian S."/>
        </authorList>
    </citation>
    <scope>NUCLEOTIDE SEQUENCE [LARGE SCALE GENOMIC DNA]</scope>
    <source>
        <strain evidence="4 5">DSM 15201</strain>
    </source>
</reference>
<proteinExistence type="predicted"/>
<sequence length="252" mass="28437">MSRRTANHAELITELLRSFKLTAAAEELVPRLVTAGHDQALATIAEVLGLEEDARHERRVTRLRRASKLPEGKTFETFDDKRLGQPVLRKIRELESGAFLDEAINVLGFGLPGVGKSHLLAALGHVLVSQGRSVLWTPTYSLVQELLAAKRDLVLPRKLRKLDNFELVILDDIGYVNQSPEEAEVLFTLLAERYERRSTALTSNLVFSEWDRIFKNKMATSAAIDRLVHHSVVLEFDVPSYRTEKAKSKKKD</sequence>
<dbReference type="InterPro" id="IPR028350">
    <property type="entry name" value="DNAC/IstB-like"/>
</dbReference>
<name>A0A0C1ZJ78_9BACT</name>